<feature type="region of interest" description="Disordered" evidence="5">
    <location>
        <begin position="739"/>
        <end position="761"/>
    </location>
</feature>
<evidence type="ECO:0000313" key="9">
    <source>
        <dbReference type="Proteomes" id="UP000289323"/>
    </source>
</evidence>
<keyword evidence="2 6" id="KW-0812">Transmembrane</keyword>
<organism evidence="8 9">
    <name type="scientific">Thermothielavioides terrestris</name>
    <dbReference type="NCBI Taxonomy" id="2587410"/>
    <lineage>
        <taxon>Eukaryota</taxon>
        <taxon>Fungi</taxon>
        <taxon>Dikarya</taxon>
        <taxon>Ascomycota</taxon>
        <taxon>Pezizomycotina</taxon>
        <taxon>Sordariomycetes</taxon>
        <taxon>Sordariomycetidae</taxon>
        <taxon>Sordariales</taxon>
        <taxon>Chaetomiaceae</taxon>
        <taxon>Thermothielavioides</taxon>
    </lineage>
</organism>
<dbReference type="PROSITE" id="PS50801">
    <property type="entry name" value="STAS"/>
    <property type="match status" value="1"/>
</dbReference>
<feature type="domain" description="STAS" evidence="7">
    <location>
        <begin position="549"/>
        <end position="684"/>
    </location>
</feature>
<dbReference type="Pfam" id="PF00916">
    <property type="entry name" value="Sulfate_transp"/>
    <property type="match status" value="1"/>
</dbReference>
<feature type="transmembrane region" description="Helical" evidence="6">
    <location>
        <begin position="241"/>
        <end position="260"/>
    </location>
</feature>
<keyword evidence="3 6" id="KW-1133">Transmembrane helix</keyword>
<dbReference type="InterPro" id="IPR001902">
    <property type="entry name" value="SLC26A/SulP_fam"/>
</dbReference>
<name>A0A3S4BNZ3_9PEZI</name>
<evidence type="ECO:0000256" key="3">
    <source>
        <dbReference type="ARBA" id="ARBA00022989"/>
    </source>
</evidence>
<feature type="transmembrane region" description="Helical" evidence="6">
    <location>
        <begin position="368"/>
        <end position="387"/>
    </location>
</feature>
<feature type="region of interest" description="Disordered" evidence="5">
    <location>
        <begin position="690"/>
        <end position="710"/>
    </location>
</feature>
<gene>
    <name evidence="8" type="ORF">TT172_LOCUS7715</name>
</gene>
<feature type="transmembrane region" description="Helical" evidence="6">
    <location>
        <begin position="399"/>
        <end position="420"/>
    </location>
</feature>
<dbReference type="InterPro" id="IPR018045">
    <property type="entry name" value="S04_transporter_CS"/>
</dbReference>
<dbReference type="Pfam" id="PF01740">
    <property type="entry name" value="STAS"/>
    <property type="match status" value="1"/>
</dbReference>
<dbReference type="AlphaFoldDB" id="A0A3S4BNZ3"/>
<dbReference type="InterPro" id="IPR036513">
    <property type="entry name" value="STAS_dom_sf"/>
</dbReference>
<evidence type="ECO:0000256" key="2">
    <source>
        <dbReference type="ARBA" id="ARBA00022692"/>
    </source>
</evidence>
<evidence type="ECO:0000256" key="1">
    <source>
        <dbReference type="ARBA" id="ARBA00004141"/>
    </source>
</evidence>
<sequence length="800" mass="86725">MAANKSVDRLKRFLGIDPEQYRHDDSVFHDDGSYIEEEPSVKDALLDLVPTVRGTLSYLRELFPFVNWIFHYNLTWLLGDFIAGVTVGFVVVPQAMGYALLANLPPEYGLYTSFVGFLLYWAFATSKDITIGAVAVMSTIVGNIVIDTQKTHPDLAAETIARSLALISGAVLLFLGLIRFGFIVEFIPLVAIGSFMTGSALNIAAGQVPGLMGISGVNTRDATYLVIINTLKSLPKTKLDAAMGLTALFGLYFIRWFCNFMGRKYPHRAKTWFFISTLRMAFVVILYILVSWLVNRHVAKASNAKFKILGTVPSGFQHTGAPQINVEVLQILGPHIPTTILVLLIEHIAISKSFGRVNNYIINPSQELVAIGFTNLFGPFLGGYPATGSFSRTAIKAKAGVRTPLAGIFTAILVLLALYALTSVFFYIPSAGLSAIIIHAVGDLITPPREVYKYWKTSPVDVVIFFAGVFVSVFTTIENGIYVTVGASGGLLLFRVAKSPGKFLGKVTTQPVPRDSVRGGAGLSLDSPDNESSHAAFIDLYRGDLSNPQVPIKSPYPGVFIYRFGEGLNYLNSARHLDILTIHIFKHTRRTQLNKYDKIGDRPWNDPGPRRGKAANNDEIAARPTLRAVILDFTAVNALDVTAAQALIDLRNQFDRYADPDRVEWHFAGVTNRWTKRALVASGFGFDRSRAGAGAGPASGGSDKGAGRPSEEPLIAAAETGASSRDPKAEARVRTREVDIEAAAGGEVTPVTSSATGGGGGSGRLAPLYGVNWPYFHVDIETALASVIRNLERRGSDLSA</sequence>
<feature type="transmembrane region" description="Helical" evidence="6">
    <location>
        <begin position="457"/>
        <end position="474"/>
    </location>
</feature>
<dbReference type="InterPro" id="IPR002645">
    <property type="entry name" value="STAS_dom"/>
</dbReference>
<feature type="transmembrane region" description="Helical" evidence="6">
    <location>
        <begin position="272"/>
        <end position="294"/>
    </location>
</feature>
<comment type="subcellular location">
    <subcellularLocation>
        <location evidence="1">Membrane</location>
        <topology evidence="1">Multi-pass membrane protein</topology>
    </subcellularLocation>
</comment>
<dbReference type="InterPro" id="IPR011547">
    <property type="entry name" value="SLC26A/SulP_dom"/>
</dbReference>
<evidence type="ECO:0000313" key="8">
    <source>
        <dbReference type="EMBL" id="SPQ25296.1"/>
    </source>
</evidence>
<feature type="transmembrane region" description="Helical" evidence="6">
    <location>
        <begin position="129"/>
        <end position="146"/>
    </location>
</feature>
<dbReference type="CDD" id="cd07042">
    <property type="entry name" value="STAS_SulP_like_sulfate_transporter"/>
    <property type="match status" value="1"/>
</dbReference>
<accession>A0A3S4BNZ3</accession>
<dbReference type="EMBL" id="OUUZ01000015">
    <property type="protein sequence ID" value="SPQ25296.1"/>
    <property type="molecule type" value="Genomic_DNA"/>
</dbReference>
<reference evidence="8 9" key="1">
    <citation type="submission" date="2018-04" db="EMBL/GenBank/DDBJ databases">
        <authorList>
            <person name="Huttner S."/>
            <person name="Dainat J."/>
        </authorList>
    </citation>
    <scope>NUCLEOTIDE SEQUENCE [LARGE SCALE GENOMIC DNA]</scope>
</reference>
<dbReference type="GO" id="GO:0016020">
    <property type="term" value="C:membrane"/>
    <property type="evidence" value="ECO:0007669"/>
    <property type="project" value="UniProtKB-SubCell"/>
</dbReference>
<protein>
    <submittedName>
        <fullName evidence="8">Eb971661-8e9f-4b6a-82f5-29da1b598eb1</fullName>
    </submittedName>
</protein>
<dbReference type="GO" id="GO:0008271">
    <property type="term" value="F:secondary active sulfate transmembrane transporter activity"/>
    <property type="evidence" value="ECO:0007669"/>
    <property type="project" value="InterPro"/>
</dbReference>
<feature type="transmembrane region" description="Helical" evidence="6">
    <location>
        <begin position="166"/>
        <end position="192"/>
    </location>
</feature>
<evidence type="ECO:0000256" key="6">
    <source>
        <dbReference type="SAM" id="Phobius"/>
    </source>
</evidence>
<dbReference type="Gene3D" id="3.30.750.24">
    <property type="entry name" value="STAS domain"/>
    <property type="match status" value="1"/>
</dbReference>
<evidence type="ECO:0000256" key="4">
    <source>
        <dbReference type="ARBA" id="ARBA00023136"/>
    </source>
</evidence>
<proteinExistence type="predicted"/>
<keyword evidence="4 6" id="KW-0472">Membrane</keyword>
<feature type="compositionally biased region" description="Gly residues" evidence="5">
    <location>
        <begin position="693"/>
        <end position="704"/>
    </location>
</feature>
<dbReference type="PROSITE" id="PS01130">
    <property type="entry name" value="SLC26A"/>
    <property type="match status" value="1"/>
</dbReference>
<dbReference type="FunFam" id="3.30.750.24:FF:000024">
    <property type="entry name" value="Sulfate permease 2"/>
    <property type="match status" value="1"/>
</dbReference>
<dbReference type="NCBIfam" id="TIGR00815">
    <property type="entry name" value="sulP"/>
    <property type="match status" value="1"/>
</dbReference>
<evidence type="ECO:0000259" key="7">
    <source>
        <dbReference type="PROSITE" id="PS50801"/>
    </source>
</evidence>
<feature type="transmembrane region" description="Helical" evidence="6">
    <location>
        <begin position="81"/>
        <end position="101"/>
    </location>
</feature>
<evidence type="ECO:0000256" key="5">
    <source>
        <dbReference type="SAM" id="MobiDB-lite"/>
    </source>
</evidence>
<dbReference type="Proteomes" id="UP000289323">
    <property type="component" value="Unassembled WGS sequence"/>
</dbReference>
<dbReference type="PANTHER" id="PTHR11814">
    <property type="entry name" value="SULFATE TRANSPORTER"/>
    <property type="match status" value="1"/>
</dbReference>
<feature type="transmembrane region" description="Helical" evidence="6">
    <location>
        <begin position="108"/>
        <end position="123"/>
    </location>
</feature>